<feature type="compositionally biased region" description="Low complexity" evidence="1">
    <location>
        <begin position="67"/>
        <end position="77"/>
    </location>
</feature>
<accession>A0A8K0RAI8</accession>
<dbReference type="OrthoDB" id="5342184at2759"/>
<organism evidence="3 4">
    <name type="scientific">Paraphoma chrysanthemicola</name>
    <dbReference type="NCBI Taxonomy" id="798071"/>
    <lineage>
        <taxon>Eukaryota</taxon>
        <taxon>Fungi</taxon>
        <taxon>Dikarya</taxon>
        <taxon>Ascomycota</taxon>
        <taxon>Pezizomycotina</taxon>
        <taxon>Dothideomycetes</taxon>
        <taxon>Pleosporomycetidae</taxon>
        <taxon>Pleosporales</taxon>
        <taxon>Pleosporineae</taxon>
        <taxon>Phaeosphaeriaceae</taxon>
        <taxon>Paraphoma</taxon>
    </lineage>
</organism>
<evidence type="ECO:0000313" key="3">
    <source>
        <dbReference type="EMBL" id="KAH7088816.1"/>
    </source>
</evidence>
<dbReference type="Proteomes" id="UP000813461">
    <property type="component" value="Unassembled WGS sequence"/>
</dbReference>
<protein>
    <submittedName>
        <fullName evidence="3">Spherulation-specific family 4-domain-containing protein</fullName>
    </submittedName>
</protein>
<dbReference type="PANTHER" id="PTHR35040">
    <property type="match status" value="1"/>
</dbReference>
<sequence>MSFPPSPPPHLELDFIRKCKSASPTKSINRTSSISARNISSPYSLAIPPRSHQRTSNRADTPTQYLAPPSAAATRPRTPYLEVPEVRPRAYTLDSKSSVETLKSRGSSYELRRNDKILALAVTFGLALALAIGIPLAAILPQKWIVPLPVGVFVPMYMDPLNGAWTRMEDAILRHHEMPFIVIVNPDHGPTNATWPSATYVAAVKRMNKYSNVRTLGYIDTAQATVSNSSVRAQIATYAGWSNVTADLGLHGIFFDSTPWKDSKDGMARAYMRNVSATVRHTKGWMTEGEGLVVHNPGRLPSKEMMAYKPDIVVAFEGAYADLPSREKLHEQLADKKRGREDHAALVHAVPRDMGRGGLRRIIEKLRKDVQCIVKYPDINFLVIVNPDSGPGAAPWWPNIDYAREIPKLTAFTNVHAVGYVRSTYCNRPIDQVFQDIDTYATRKIGGKDKLFQGIFVDETVNIFSPEVKTYLDRVDSKIKGTRGLSGKRFTIHNPGTAVNKGLANPGPDVTVVVETSYQEFVKPDYQNWLKTSPYGRSRTCYMLYGVPAEKVRSVTAALRGKAEYLFVTSATEAFYESFDSRSWDQFVDAMAAT</sequence>
<dbReference type="AlphaFoldDB" id="A0A8K0RAI8"/>
<keyword evidence="4" id="KW-1185">Reference proteome</keyword>
<keyword evidence="2" id="KW-1133">Transmembrane helix</keyword>
<dbReference type="InterPro" id="IPR021986">
    <property type="entry name" value="Spherulin4"/>
</dbReference>
<dbReference type="EMBL" id="JAGMVJ010000007">
    <property type="protein sequence ID" value="KAH7088816.1"/>
    <property type="molecule type" value="Genomic_DNA"/>
</dbReference>
<proteinExistence type="predicted"/>
<keyword evidence="2" id="KW-0812">Transmembrane</keyword>
<name>A0A8K0RAI8_9PLEO</name>
<dbReference type="PANTHER" id="PTHR35040:SF7">
    <property type="entry name" value="FIBRONECTIN TYPE-III DOMAIN-CONTAINING PROTEIN-RELATED"/>
    <property type="match status" value="1"/>
</dbReference>
<reference evidence="3" key="1">
    <citation type="journal article" date="2021" name="Nat. Commun.">
        <title>Genetic determinants of endophytism in the Arabidopsis root mycobiome.</title>
        <authorList>
            <person name="Mesny F."/>
            <person name="Miyauchi S."/>
            <person name="Thiergart T."/>
            <person name="Pickel B."/>
            <person name="Atanasova L."/>
            <person name="Karlsson M."/>
            <person name="Huettel B."/>
            <person name="Barry K.W."/>
            <person name="Haridas S."/>
            <person name="Chen C."/>
            <person name="Bauer D."/>
            <person name="Andreopoulos W."/>
            <person name="Pangilinan J."/>
            <person name="LaButti K."/>
            <person name="Riley R."/>
            <person name="Lipzen A."/>
            <person name="Clum A."/>
            <person name="Drula E."/>
            <person name="Henrissat B."/>
            <person name="Kohler A."/>
            <person name="Grigoriev I.V."/>
            <person name="Martin F.M."/>
            <person name="Hacquard S."/>
        </authorList>
    </citation>
    <scope>NUCLEOTIDE SEQUENCE</scope>
    <source>
        <strain evidence="3">MPI-SDFR-AT-0120</strain>
    </source>
</reference>
<feature type="compositionally biased region" description="Polar residues" evidence="1">
    <location>
        <begin position="54"/>
        <end position="64"/>
    </location>
</feature>
<feature type="region of interest" description="Disordered" evidence="1">
    <location>
        <begin position="42"/>
        <end position="77"/>
    </location>
</feature>
<dbReference type="Pfam" id="PF12138">
    <property type="entry name" value="Spherulin4"/>
    <property type="match status" value="2"/>
</dbReference>
<keyword evidence="2" id="KW-0472">Membrane</keyword>
<evidence type="ECO:0000256" key="2">
    <source>
        <dbReference type="SAM" id="Phobius"/>
    </source>
</evidence>
<feature type="transmembrane region" description="Helical" evidence="2">
    <location>
        <begin position="117"/>
        <end position="140"/>
    </location>
</feature>
<comment type="caution">
    <text evidence="3">The sequence shown here is derived from an EMBL/GenBank/DDBJ whole genome shotgun (WGS) entry which is preliminary data.</text>
</comment>
<evidence type="ECO:0000313" key="4">
    <source>
        <dbReference type="Proteomes" id="UP000813461"/>
    </source>
</evidence>
<evidence type="ECO:0000256" key="1">
    <source>
        <dbReference type="SAM" id="MobiDB-lite"/>
    </source>
</evidence>
<gene>
    <name evidence="3" type="ORF">FB567DRAFT_559437</name>
</gene>